<dbReference type="FunFam" id="2.120.10.90:FF:000005">
    <property type="entry name" value="DNA topoisomerase 4 subunit A"/>
    <property type="match status" value="1"/>
</dbReference>
<keyword evidence="4 9" id="KW-0067">ATP-binding</keyword>
<evidence type="ECO:0000256" key="5">
    <source>
        <dbReference type="ARBA" id="ARBA00023029"/>
    </source>
</evidence>
<dbReference type="InterPro" id="IPR002205">
    <property type="entry name" value="Topo_IIA_dom_A"/>
</dbReference>
<dbReference type="PANTHER" id="PTHR43493">
    <property type="entry name" value="DNA GYRASE/TOPOISOMERASE SUBUNIT A"/>
    <property type="match status" value="1"/>
</dbReference>
<dbReference type="HAMAP" id="MF_01897">
    <property type="entry name" value="GyrA"/>
    <property type="match status" value="1"/>
</dbReference>
<feature type="short sequence motif" description="GyrA-box" evidence="9">
    <location>
        <begin position="525"/>
        <end position="531"/>
    </location>
</feature>
<comment type="catalytic activity">
    <reaction evidence="1 9 10">
        <text>ATP-dependent breakage, passage and rejoining of double-stranded DNA.</text>
        <dbReference type="EC" id="5.6.2.2"/>
    </reaction>
</comment>
<dbReference type="FunFam" id="1.10.268.10:FF:000001">
    <property type="entry name" value="DNA gyrase subunit A"/>
    <property type="match status" value="1"/>
</dbReference>
<dbReference type="PANTHER" id="PTHR43493:SF5">
    <property type="entry name" value="DNA GYRASE SUBUNIT A, CHLOROPLASTIC_MITOCHONDRIAL"/>
    <property type="match status" value="1"/>
</dbReference>
<dbReference type="GO" id="GO:0005524">
    <property type="term" value="F:ATP binding"/>
    <property type="evidence" value="ECO:0007669"/>
    <property type="project" value="UniProtKB-UniRule"/>
</dbReference>
<dbReference type="InterPro" id="IPR050220">
    <property type="entry name" value="Type_II_DNA_Topoisomerases"/>
</dbReference>
<comment type="subunit">
    <text evidence="8">Heterotetramer composed of ParC and ParE.</text>
</comment>
<dbReference type="InterPro" id="IPR005743">
    <property type="entry name" value="GyrA"/>
</dbReference>
<comment type="subunit">
    <text evidence="9">Heterotetramer, composed of two GyrA and two GyrB chains. In the heterotetramer, GyrA contains the active site tyrosine that forms a transient covalent intermediate with DNA, while GyrB binds cofactors and catalyzes ATP hydrolysis.</text>
</comment>
<dbReference type="PROSITE" id="PS52040">
    <property type="entry name" value="TOPO_IIA"/>
    <property type="match status" value="1"/>
</dbReference>
<dbReference type="InterPro" id="IPR013760">
    <property type="entry name" value="Topo_IIA-like_dom_sf"/>
</dbReference>
<keyword evidence="5 9" id="KW-0799">Topoisomerase</keyword>
<dbReference type="Pfam" id="PF03989">
    <property type="entry name" value="DNA_gyraseA_C"/>
    <property type="match status" value="6"/>
</dbReference>
<dbReference type="NCBIfam" id="TIGR01063">
    <property type="entry name" value="gyrA"/>
    <property type="match status" value="1"/>
</dbReference>
<dbReference type="FunFam" id="3.90.199.10:FF:000001">
    <property type="entry name" value="DNA gyrase subunit A"/>
    <property type="match status" value="1"/>
</dbReference>
<feature type="domain" description="Topo IIA-type catalytic" evidence="12">
    <location>
        <begin position="32"/>
        <end position="498"/>
    </location>
</feature>
<evidence type="ECO:0000256" key="7">
    <source>
        <dbReference type="ARBA" id="ARBA00023235"/>
    </source>
</evidence>
<evidence type="ECO:0000256" key="8">
    <source>
        <dbReference type="ARBA" id="ARBA00063644"/>
    </source>
</evidence>
<feature type="coiled-coil region" evidence="11">
    <location>
        <begin position="435"/>
        <end position="476"/>
    </location>
</feature>
<dbReference type="Proteomes" id="UP000179099">
    <property type="component" value="Unassembled WGS sequence"/>
</dbReference>
<feature type="active site" description="O-(5'-phospho-DNA)-tyrosine intermediate" evidence="9 10">
    <location>
        <position position="120"/>
    </location>
</feature>
<evidence type="ECO:0000259" key="12">
    <source>
        <dbReference type="PROSITE" id="PS52040"/>
    </source>
</evidence>
<dbReference type="Gene3D" id="3.30.1360.40">
    <property type="match status" value="1"/>
</dbReference>
<dbReference type="GO" id="GO:0006261">
    <property type="term" value="P:DNA-templated DNA replication"/>
    <property type="evidence" value="ECO:0007669"/>
    <property type="project" value="UniProtKB-UniRule"/>
</dbReference>
<accession>A0A1G2F7C7</accession>
<dbReference type="GO" id="GO:0005737">
    <property type="term" value="C:cytoplasm"/>
    <property type="evidence" value="ECO:0007669"/>
    <property type="project" value="UniProtKB-SubCell"/>
</dbReference>
<dbReference type="InterPro" id="IPR013758">
    <property type="entry name" value="Topo_IIA_A/C_ab"/>
</dbReference>
<dbReference type="Gene3D" id="1.10.268.10">
    <property type="entry name" value="Topoisomerase, domain 3"/>
    <property type="match status" value="1"/>
</dbReference>
<gene>
    <name evidence="9" type="primary">gyrA</name>
    <name evidence="13" type="ORF">A2Y98_00620</name>
</gene>
<dbReference type="InterPro" id="IPR035516">
    <property type="entry name" value="Gyrase/topoIV_suA_C"/>
</dbReference>
<comment type="subcellular location">
    <subcellularLocation>
        <location evidence="9">Cytoplasm</location>
    </subcellularLocation>
</comment>
<dbReference type="SMART" id="SM00434">
    <property type="entry name" value="TOP4c"/>
    <property type="match status" value="1"/>
</dbReference>
<keyword evidence="7 9" id="KW-0413">Isomerase</keyword>
<sequence>MELGNIKPIEITDELKDSYLDYAMSVIVGRALPDVRDGLKPVHRRILYAMWDMGLRSNAKLRKSATVVGETLGKYHPHGDMAVYDTLVRLAQDFSMRYPLIQGQGNFGSIDGDAPAAMRYTECRLTPLAEEMLIDIDKDTVNWIDNYDGTRQEPTVLPARLPQLLLNGSLGIAVGMATSIPPHNLTELVDGLVHLIDHPKATTEDLLKFIKGPDFPTGGAIYDRSAITQAYSTGKGGIINRGIAKVEETKKGNFYILITEIPYQVNKANLLEKIAELVKEKKLEGIKDIRDESSREGMRVVIELKSEAYPQKILNRLYKLTDLQKTFHLNLLALTDGLQPQVLPLKDILGHYISHRKEVVTRRTQFDLKRARERAHVLEGLKKALDHIDAIISTIKKSATKEEAHKNLCVRFKFSDAQASAILEMRLQALAGLERQKIEDELKEKLKLIKELEAILKDARKVLEVIGNELSAIKEKYGDERKTKVFVSPIGEFKEEDLVPQEECIITLTQGGYIKRINPKNYKAQKRGGKGMIGMTTREEDAVKYLAVVSTHDNLLFFTNTGRVFQTKAYEIGEGSRVARGQAIVNFLQLAPGERVTALVPAKESFKNLKKNTSQANNQSLEDNFLVMATKNGIIKKTEIEDFANVRRSGLIAITLKKGDELRWARATSGQDEIILVTAKGQSIHFKEKDVRPMGRSAAGVKGILIKKDDELVSMEIIDAKWKIKNARLELLVVAQNGYGKKTDVKQFKVQHRGGSGIKAAQVTSKTGKLVIAKILEPDEQDLIAMSDKGQTIRIALSSVSLLGRATQGVRIMKLEPGDKVATITCI</sequence>
<evidence type="ECO:0000313" key="13">
    <source>
        <dbReference type="EMBL" id="OGZ33964.1"/>
    </source>
</evidence>
<dbReference type="InterPro" id="IPR006691">
    <property type="entry name" value="GyrA/parC_rep"/>
</dbReference>
<dbReference type="GO" id="GO:0009330">
    <property type="term" value="C:DNA topoisomerase type II (double strand cut, ATP-hydrolyzing) complex"/>
    <property type="evidence" value="ECO:0007669"/>
    <property type="project" value="TreeGrafter"/>
</dbReference>
<reference evidence="13 14" key="1">
    <citation type="journal article" date="2016" name="Nat. Commun.">
        <title>Thousands of microbial genomes shed light on interconnected biogeochemical processes in an aquifer system.</title>
        <authorList>
            <person name="Anantharaman K."/>
            <person name="Brown C.T."/>
            <person name="Hug L.A."/>
            <person name="Sharon I."/>
            <person name="Castelle C.J."/>
            <person name="Probst A.J."/>
            <person name="Thomas B.C."/>
            <person name="Singh A."/>
            <person name="Wilkins M.J."/>
            <person name="Karaoz U."/>
            <person name="Brodie E.L."/>
            <person name="Williams K.H."/>
            <person name="Hubbard S.S."/>
            <person name="Banfield J.F."/>
        </authorList>
    </citation>
    <scope>NUCLEOTIDE SEQUENCE [LARGE SCALE GENOMIC DNA]</scope>
</reference>
<comment type="similarity">
    <text evidence="2 9">Belongs to the type II topoisomerase GyrA/ParC subunit family.</text>
</comment>
<keyword evidence="9" id="KW-0963">Cytoplasm</keyword>
<proteinExistence type="inferred from homology"/>
<evidence type="ECO:0000256" key="2">
    <source>
        <dbReference type="ARBA" id="ARBA00008263"/>
    </source>
</evidence>
<evidence type="ECO:0000256" key="9">
    <source>
        <dbReference type="HAMAP-Rule" id="MF_01897"/>
    </source>
</evidence>
<dbReference type="SUPFAM" id="SSF101904">
    <property type="entry name" value="GyrA/ParC C-terminal domain-like"/>
    <property type="match status" value="1"/>
</dbReference>
<evidence type="ECO:0000256" key="3">
    <source>
        <dbReference type="ARBA" id="ARBA00022741"/>
    </source>
</evidence>
<dbReference type="SUPFAM" id="SSF56719">
    <property type="entry name" value="Type II DNA topoisomerase"/>
    <property type="match status" value="1"/>
</dbReference>
<evidence type="ECO:0000256" key="1">
    <source>
        <dbReference type="ARBA" id="ARBA00000185"/>
    </source>
</evidence>
<dbReference type="GO" id="GO:0006265">
    <property type="term" value="P:DNA topological change"/>
    <property type="evidence" value="ECO:0007669"/>
    <property type="project" value="UniProtKB-UniRule"/>
</dbReference>
<evidence type="ECO:0000256" key="4">
    <source>
        <dbReference type="ARBA" id="ARBA00022840"/>
    </source>
</evidence>
<dbReference type="EMBL" id="MHMW01000021">
    <property type="protein sequence ID" value="OGZ33964.1"/>
    <property type="molecule type" value="Genomic_DNA"/>
</dbReference>
<dbReference type="Gene3D" id="3.90.199.10">
    <property type="entry name" value="Topoisomerase II, domain 5"/>
    <property type="match status" value="1"/>
</dbReference>
<dbReference type="Pfam" id="PF00521">
    <property type="entry name" value="DNA_topoisoIV"/>
    <property type="match status" value="1"/>
</dbReference>
<dbReference type="InterPro" id="IPR013757">
    <property type="entry name" value="Topo_IIA_A_a_sf"/>
</dbReference>
<keyword evidence="3 9" id="KW-0547">Nucleotide-binding</keyword>
<dbReference type="NCBIfam" id="NF004043">
    <property type="entry name" value="PRK05560.1"/>
    <property type="match status" value="1"/>
</dbReference>
<evidence type="ECO:0000256" key="11">
    <source>
        <dbReference type="SAM" id="Coils"/>
    </source>
</evidence>
<dbReference type="GO" id="GO:0034335">
    <property type="term" value="F:DNA negative supercoiling activity"/>
    <property type="evidence" value="ECO:0007669"/>
    <property type="project" value="UniProtKB-ARBA"/>
</dbReference>
<dbReference type="EC" id="5.6.2.2" evidence="9"/>
<dbReference type="FunFam" id="3.30.1360.40:FF:000002">
    <property type="entry name" value="DNA gyrase subunit A"/>
    <property type="match status" value="1"/>
</dbReference>
<name>A0A1G2F7C7_9BACT</name>
<comment type="caution">
    <text evidence="13">The sequence shown here is derived from an EMBL/GenBank/DDBJ whole genome shotgun (WGS) entry which is preliminary data.</text>
</comment>
<keyword evidence="6 9" id="KW-0238">DNA-binding</keyword>
<evidence type="ECO:0000256" key="6">
    <source>
        <dbReference type="ARBA" id="ARBA00023125"/>
    </source>
</evidence>
<comment type="miscellaneous">
    <text evidence="9">Few gyrases are as efficient as E.coli at forming negative supercoils. Not all organisms have 2 type II topoisomerases; in organisms with a single type II topoisomerase this enzyme also has to decatenate newly replicated chromosomes.</text>
</comment>
<dbReference type="GO" id="GO:0005694">
    <property type="term" value="C:chromosome"/>
    <property type="evidence" value="ECO:0007669"/>
    <property type="project" value="InterPro"/>
</dbReference>
<evidence type="ECO:0000313" key="14">
    <source>
        <dbReference type="Proteomes" id="UP000179099"/>
    </source>
</evidence>
<dbReference type="CDD" id="cd00187">
    <property type="entry name" value="TOP4c"/>
    <property type="match status" value="1"/>
</dbReference>
<dbReference type="STRING" id="1801992.A2Y98_00620"/>
<dbReference type="NCBIfam" id="NF004044">
    <property type="entry name" value="PRK05561.1"/>
    <property type="match status" value="1"/>
</dbReference>
<protein>
    <recommendedName>
        <fullName evidence="9">DNA gyrase subunit A</fullName>
        <ecNumber evidence="9">5.6.2.2</ecNumber>
    </recommendedName>
</protein>
<comment type="function">
    <text evidence="9">A type II topoisomerase that negatively supercoils closed circular double-stranded (ds) DNA in an ATP-dependent manner to modulate DNA topology and maintain chromosomes in an underwound state. Negative supercoiling favors strand separation, and DNA replication, transcription, recombination and repair, all of which involve strand separation. Also able to catalyze the interconversion of other topological isomers of dsDNA rings, including catenanes and knotted rings. Type II topoisomerases break and join 2 DNA strands simultaneously in an ATP-dependent manner.</text>
</comment>
<dbReference type="Gene3D" id="2.120.10.90">
    <property type="entry name" value="DNA gyrase/topoisomerase IV, subunit A, C-terminal"/>
    <property type="match status" value="1"/>
</dbReference>
<organism evidence="13 14">
    <name type="scientific">Candidatus Portnoybacteria bacterium RBG_19FT_COMBO_36_7</name>
    <dbReference type="NCBI Taxonomy" id="1801992"/>
    <lineage>
        <taxon>Bacteria</taxon>
        <taxon>Candidatus Portnoyibacteriota</taxon>
    </lineage>
</organism>
<dbReference type="GO" id="GO:0003677">
    <property type="term" value="F:DNA binding"/>
    <property type="evidence" value="ECO:0007669"/>
    <property type="project" value="UniProtKB-UniRule"/>
</dbReference>
<evidence type="ECO:0000256" key="10">
    <source>
        <dbReference type="PROSITE-ProRule" id="PRU01384"/>
    </source>
</evidence>
<dbReference type="AlphaFoldDB" id="A0A1G2F7C7"/>
<keyword evidence="11" id="KW-0175">Coiled coil</keyword>